<dbReference type="InterPro" id="IPR045229">
    <property type="entry name" value="TPP_enz"/>
</dbReference>
<accession>A0ABT5TYJ7</accession>
<dbReference type="InterPro" id="IPR029061">
    <property type="entry name" value="THDP-binding"/>
</dbReference>
<organism evidence="3 4">
    <name type="scientific">Georgenia halotolerans</name>
    <dbReference type="NCBI Taxonomy" id="3028317"/>
    <lineage>
        <taxon>Bacteria</taxon>
        <taxon>Bacillati</taxon>
        <taxon>Actinomycetota</taxon>
        <taxon>Actinomycetes</taxon>
        <taxon>Micrococcales</taxon>
        <taxon>Bogoriellaceae</taxon>
        <taxon>Georgenia</taxon>
    </lineage>
</organism>
<feature type="domain" description="Thiamine pyrophosphate enzyme N-terminal TPP-binding" evidence="2">
    <location>
        <begin position="5"/>
        <end position="68"/>
    </location>
</feature>
<dbReference type="PANTHER" id="PTHR18968:SF13">
    <property type="entry name" value="ACETOLACTATE SYNTHASE CATALYTIC SUBUNIT, MITOCHONDRIAL"/>
    <property type="match status" value="1"/>
</dbReference>
<comment type="similarity">
    <text evidence="1">Belongs to the TPP enzyme family.</text>
</comment>
<feature type="non-terminal residue" evidence="3">
    <location>
        <position position="68"/>
    </location>
</feature>
<dbReference type="InterPro" id="IPR012001">
    <property type="entry name" value="Thiamin_PyroP_enz_TPP-bd_dom"/>
</dbReference>
<dbReference type="CDD" id="cd07035">
    <property type="entry name" value="TPP_PYR_POX_like"/>
    <property type="match status" value="1"/>
</dbReference>
<evidence type="ECO:0000259" key="2">
    <source>
        <dbReference type="Pfam" id="PF02776"/>
    </source>
</evidence>
<evidence type="ECO:0000313" key="3">
    <source>
        <dbReference type="EMBL" id="MDD9206743.1"/>
    </source>
</evidence>
<dbReference type="Proteomes" id="UP001165561">
    <property type="component" value="Unassembled WGS sequence"/>
</dbReference>
<dbReference type="SUPFAM" id="SSF52518">
    <property type="entry name" value="Thiamin diphosphate-binding fold (THDP-binding)"/>
    <property type="match status" value="1"/>
</dbReference>
<keyword evidence="4" id="KW-1185">Reference proteome</keyword>
<dbReference type="EMBL" id="JARACI010000965">
    <property type="protein sequence ID" value="MDD9206743.1"/>
    <property type="molecule type" value="Genomic_DNA"/>
</dbReference>
<gene>
    <name evidence="3" type="ORF">PU560_09730</name>
</gene>
<proteinExistence type="inferred from homology"/>
<dbReference type="Pfam" id="PF02776">
    <property type="entry name" value="TPP_enzyme_N"/>
    <property type="match status" value="1"/>
</dbReference>
<protein>
    <submittedName>
        <fullName evidence="3">Thiamine pyrophosphate-binding protein</fullName>
    </submittedName>
</protein>
<dbReference type="PANTHER" id="PTHR18968">
    <property type="entry name" value="THIAMINE PYROPHOSPHATE ENZYMES"/>
    <property type="match status" value="1"/>
</dbReference>
<reference evidence="3" key="1">
    <citation type="submission" date="2023-02" db="EMBL/GenBank/DDBJ databases">
        <title>Georgenia sp.10Sc9-8, isolated from a soil sample collected from the Taklamakan desert.</title>
        <authorList>
            <person name="Liu S."/>
        </authorList>
    </citation>
    <scope>NUCLEOTIDE SEQUENCE</scope>
    <source>
        <strain evidence="3">10Sc9-8</strain>
    </source>
</reference>
<comment type="caution">
    <text evidence="3">The sequence shown here is derived from an EMBL/GenBank/DDBJ whole genome shotgun (WGS) entry which is preliminary data.</text>
</comment>
<evidence type="ECO:0000313" key="4">
    <source>
        <dbReference type="Proteomes" id="UP001165561"/>
    </source>
</evidence>
<name>A0ABT5TYJ7_9MICO</name>
<sequence length="68" mass="6962">MAGSTAQVIAQFLSQAKVPFVFGYPGDSNIELMEAGRSGGVDTVLARREGTAGFMAEGLAQATGRLGV</sequence>
<evidence type="ECO:0000256" key="1">
    <source>
        <dbReference type="ARBA" id="ARBA00007812"/>
    </source>
</evidence>
<dbReference type="Gene3D" id="3.40.50.970">
    <property type="match status" value="1"/>
</dbReference>